<comment type="caution">
    <text evidence="7">The sequence shown here is derived from an EMBL/GenBank/DDBJ whole genome shotgun (WGS) entry which is preliminary data.</text>
</comment>
<dbReference type="InterPro" id="IPR036249">
    <property type="entry name" value="Thioredoxin-like_sf"/>
</dbReference>
<comment type="subcellular location">
    <subcellularLocation>
        <location evidence="1">Cell envelope</location>
    </subcellularLocation>
</comment>
<evidence type="ECO:0000256" key="5">
    <source>
        <dbReference type="ARBA" id="ARBA00023284"/>
    </source>
</evidence>
<dbReference type="Proteomes" id="UP001156694">
    <property type="component" value="Unassembled WGS sequence"/>
</dbReference>
<dbReference type="InterPro" id="IPR013740">
    <property type="entry name" value="Redoxin"/>
</dbReference>
<evidence type="ECO:0000256" key="2">
    <source>
        <dbReference type="ARBA" id="ARBA00007758"/>
    </source>
</evidence>
<reference evidence="8" key="1">
    <citation type="journal article" date="2019" name="Int. J. Syst. Evol. Microbiol.">
        <title>The Global Catalogue of Microorganisms (GCM) 10K type strain sequencing project: providing services to taxonomists for standard genome sequencing and annotation.</title>
        <authorList>
            <consortium name="The Broad Institute Genomics Platform"/>
            <consortium name="The Broad Institute Genome Sequencing Center for Infectious Disease"/>
            <person name="Wu L."/>
            <person name="Ma J."/>
        </authorList>
    </citation>
    <scope>NUCLEOTIDE SEQUENCE [LARGE SCALE GENOMIC DNA]</scope>
    <source>
        <strain evidence="8">NBRC 110140</strain>
    </source>
</reference>
<dbReference type="Gene3D" id="3.40.30.10">
    <property type="entry name" value="Glutaredoxin"/>
    <property type="match status" value="1"/>
</dbReference>
<dbReference type="InterPro" id="IPR013766">
    <property type="entry name" value="Thioredoxin_domain"/>
</dbReference>
<dbReference type="InterPro" id="IPR004799">
    <property type="entry name" value="Periplasmic_diS_OxRdtase_DsbE"/>
</dbReference>
<dbReference type="InterPro" id="IPR017937">
    <property type="entry name" value="Thioredoxin_CS"/>
</dbReference>
<keyword evidence="5" id="KW-0676">Redox-active center</keyword>
<dbReference type="CDD" id="cd03010">
    <property type="entry name" value="TlpA_like_DsbE"/>
    <property type="match status" value="1"/>
</dbReference>
<evidence type="ECO:0000259" key="6">
    <source>
        <dbReference type="PROSITE" id="PS51352"/>
    </source>
</evidence>
<protein>
    <submittedName>
        <fullName evidence="7">Thiol:disulfide interchange protein</fullName>
    </submittedName>
</protein>
<proteinExistence type="inferred from homology"/>
<name>A0ABQ5VU80_9RHOB</name>
<gene>
    <name evidence="7" type="primary">ccmG</name>
    <name evidence="7" type="ORF">GCM10007939_09990</name>
</gene>
<dbReference type="NCBIfam" id="TIGR00385">
    <property type="entry name" value="dsbE"/>
    <property type="match status" value="1"/>
</dbReference>
<dbReference type="PANTHER" id="PTHR42852">
    <property type="entry name" value="THIOL:DISULFIDE INTERCHANGE PROTEIN DSBE"/>
    <property type="match status" value="1"/>
</dbReference>
<dbReference type="PROSITE" id="PS00194">
    <property type="entry name" value="THIOREDOXIN_1"/>
    <property type="match status" value="1"/>
</dbReference>
<evidence type="ECO:0000313" key="7">
    <source>
        <dbReference type="EMBL" id="GLQ34716.1"/>
    </source>
</evidence>
<dbReference type="SUPFAM" id="SSF52833">
    <property type="entry name" value="Thioredoxin-like"/>
    <property type="match status" value="1"/>
</dbReference>
<sequence length="154" mass="16837">MMFVGLQRENPNDLPSQMIGRPAPTLTTTPLAGHAMLTQDDLQKSEVKIVNFWASWCAPCRVEHPNIQALADMGIAIYGINYKDKAEQANQFLNSLGNPYAKIGADAGRTGLDWGLYGVPETFVIGPDGRVLYRHAGPVTTRVMNDTILPLLAN</sequence>
<evidence type="ECO:0000256" key="3">
    <source>
        <dbReference type="ARBA" id="ARBA00022748"/>
    </source>
</evidence>
<feature type="domain" description="Thioredoxin" evidence="6">
    <location>
        <begin position="17"/>
        <end position="153"/>
    </location>
</feature>
<dbReference type="InterPro" id="IPR050553">
    <property type="entry name" value="Thioredoxin_ResA/DsbE_sf"/>
</dbReference>
<keyword evidence="8" id="KW-1185">Reference proteome</keyword>
<evidence type="ECO:0000313" key="8">
    <source>
        <dbReference type="Proteomes" id="UP001156694"/>
    </source>
</evidence>
<dbReference type="PROSITE" id="PS51352">
    <property type="entry name" value="THIOREDOXIN_2"/>
    <property type="match status" value="1"/>
</dbReference>
<evidence type="ECO:0000256" key="4">
    <source>
        <dbReference type="ARBA" id="ARBA00023157"/>
    </source>
</evidence>
<organism evidence="7 8">
    <name type="scientific">Amylibacter marinus</name>
    <dbReference type="NCBI Taxonomy" id="1475483"/>
    <lineage>
        <taxon>Bacteria</taxon>
        <taxon>Pseudomonadati</taxon>
        <taxon>Pseudomonadota</taxon>
        <taxon>Alphaproteobacteria</taxon>
        <taxon>Rhodobacterales</taxon>
        <taxon>Paracoccaceae</taxon>
        <taxon>Amylibacter</taxon>
    </lineage>
</organism>
<evidence type="ECO:0000256" key="1">
    <source>
        <dbReference type="ARBA" id="ARBA00004196"/>
    </source>
</evidence>
<dbReference type="EMBL" id="BSNN01000002">
    <property type="protein sequence ID" value="GLQ34716.1"/>
    <property type="molecule type" value="Genomic_DNA"/>
</dbReference>
<comment type="similarity">
    <text evidence="2">Belongs to the thioredoxin family. DsbE subfamily.</text>
</comment>
<keyword evidence="3" id="KW-0201">Cytochrome c-type biogenesis</keyword>
<accession>A0ABQ5VU80</accession>
<dbReference type="Pfam" id="PF08534">
    <property type="entry name" value="Redoxin"/>
    <property type="match status" value="1"/>
</dbReference>
<dbReference type="PANTHER" id="PTHR42852:SF6">
    <property type="entry name" value="THIOL:DISULFIDE INTERCHANGE PROTEIN DSBE"/>
    <property type="match status" value="1"/>
</dbReference>
<keyword evidence="4" id="KW-1015">Disulfide bond</keyword>